<dbReference type="GO" id="GO:0005524">
    <property type="term" value="F:ATP binding"/>
    <property type="evidence" value="ECO:0007669"/>
    <property type="project" value="InterPro"/>
</dbReference>
<proteinExistence type="predicted"/>
<dbReference type="Proteomes" id="UP000245207">
    <property type="component" value="Unassembled WGS sequence"/>
</dbReference>
<dbReference type="SUPFAM" id="SSF48113">
    <property type="entry name" value="Heme-dependent peroxidases"/>
    <property type="match status" value="1"/>
</dbReference>
<dbReference type="InterPro" id="IPR013815">
    <property type="entry name" value="ATP_grasp_subdomain_1"/>
</dbReference>
<dbReference type="EMBL" id="PKPP01006000">
    <property type="protein sequence ID" value="PWA58067.1"/>
    <property type="molecule type" value="Genomic_DNA"/>
</dbReference>
<dbReference type="Gene3D" id="3.30.1490.20">
    <property type="entry name" value="ATP-grasp fold, A domain"/>
    <property type="match status" value="1"/>
</dbReference>
<dbReference type="GO" id="GO:0020037">
    <property type="term" value="F:heme binding"/>
    <property type="evidence" value="ECO:0007669"/>
    <property type="project" value="InterPro"/>
</dbReference>
<evidence type="ECO:0000259" key="1">
    <source>
        <dbReference type="PROSITE" id="PS50873"/>
    </source>
</evidence>
<dbReference type="InterPro" id="IPR001672">
    <property type="entry name" value="G6P_Isomerase"/>
</dbReference>
<gene>
    <name evidence="2" type="ORF">CTI12_AA372170</name>
</gene>
<dbReference type="STRING" id="35608.A0A2U1MA05"/>
<accession>A0A2U1MA05</accession>
<dbReference type="SUPFAM" id="SSF56059">
    <property type="entry name" value="Glutathione synthetase ATP-binding domain-like"/>
    <property type="match status" value="1"/>
</dbReference>
<dbReference type="InterPro" id="IPR010255">
    <property type="entry name" value="Haem_peroxidase_sf"/>
</dbReference>
<dbReference type="GO" id="GO:0006979">
    <property type="term" value="P:response to oxidative stress"/>
    <property type="evidence" value="ECO:0007669"/>
    <property type="project" value="InterPro"/>
</dbReference>
<dbReference type="OrthoDB" id="2113341at2759"/>
<dbReference type="PANTHER" id="PTHR22931:SF9">
    <property type="entry name" value="PYRUVATE, PHOSPHATE DIKINASE 1, CHLOROPLASTIC"/>
    <property type="match status" value="1"/>
</dbReference>
<dbReference type="Gene3D" id="1.10.420.10">
    <property type="entry name" value="Peroxidase, domain 2"/>
    <property type="match status" value="1"/>
</dbReference>
<dbReference type="GO" id="GO:0050242">
    <property type="term" value="F:pyruvate, phosphate dikinase activity"/>
    <property type="evidence" value="ECO:0007669"/>
    <property type="project" value="InterPro"/>
</dbReference>
<dbReference type="Pfam" id="PF00342">
    <property type="entry name" value="PGI"/>
    <property type="match status" value="1"/>
</dbReference>
<dbReference type="Gene3D" id="1.10.520.10">
    <property type="match status" value="1"/>
</dbReference>
<sequence length="355" mass="39019">MALTMFNLNKSLGFVGALMERVFGTNLFDTNLALSIYTVHRFVLIAHTNREVAQVGLSVPPRLSTISTEACNEYVQIGKKLPSGLWDEILEGLQYVQQELGSSLGDLTKPLLISVRSGVVLLYITFGIMVLLKNSKKETPELKSESKCINDCNLITSFDCANILKNGFRNDDLMVVADVSSGDCRKFNVAILTCFLGNGQLGWVLSQAGTLGGPSWKVKLGRRDSETASRANANANLPSPFMDLPSDVKSVTIAGELTHCFIWPEHHMTDIIVPVLEEVLHETKVEDTWKALTNVIAIGIGESFLGPLFVHTALPTVETVQLTDNSPRRSRFCVSVGHSLLEWLIHSLAYKIVCL</sequence>
<dbReference type="InterPro" id="IPR002016">
    <property type="entry name" value="Haem_peroxidase"/>
</dbReference>
<dbReference type="GO" id="GO:0006094">
    <property type="term" value="P:gluconeogenesis"/>
    <property type="evidence" value="ECO:0007669"/>
    <property type="project" value="InterPro"/>
</dbReference>
<dbReference type="GO" id="GO:0004601">
    <property type="term" value="F:peroxidase activity"/>
    <property type="evidence" value="ECO:0007669"/>
    <property type="project" value="InterPro"/>
</dbReference>
<dbReference type="InterPro" id="IPR046348">
    <property type="entry name" value="SIS_dom_sf"/>
</dbReference>
<dbReference type="SUPFAM" id="SSF53697">
    <property type="entry name" value="SIS domain"/>
    <property type="match status" value="1"/>
</dbReference>
<name>A0A2U1MA05_ARTAN</name>
<evidence type="ECO:0000313" key="3">
    <source>
        <dbReference type="Proteomes" id="UP000245207"/>
    </source>
</evidence>
<dbReference type="PANTHER" id="PTHR22931">
    <property type="entry name" value="PHOSPHOENOLPYRUVATE DIKINASE-RELATED"/>
    <property type="match status" value="1"/>
</dbReference>
<comment type="caution">
    <text evidence="2">The sequence shown here is derived from an EMBL/GenBank/DDBJ whole genome shotgun (WGS) entry which is preliminary data.</text>
</comment>
<organism evidence="2 3">
    <name type="scientific">Artemisia annua</name>
    <name type="common">Sweet wormwood</name>
    <dbReference type="NCBI Taxonomy" id="35608"/>
    <lineage>
        <taxon>Eukaryota</taxon>
        <taxon>Viridiplantae</taxon>
        <taxon>Streptophyta</taxon>
        <taxon>Embryophyta</taxon>
        <taxon>Tracheophyta</taxon>
        <taxon>Spermatophyta</taxon>
        <taxon>Magnoliopsida</taxon>
        <taxon>eudicotyledons</taxon>
        <taxon>Gunneridae</taxon>
        <taxon>Pentapetalae</taxon>
        <taxon>asterids</taxon>
        <taxon>campanulids</taxon>
        <taxon>Asterales</taxon>
        <taxon>Asteraceae</taxon>
        <taxon>Asteroideae</taxon>
        <taxon>Anthemideae</taxon>
        <taxon>Artemisiinae</taxon>
        <taxon>Artemisia</taxon>
    </lineage>
</organism>
<dbReference type="GO" id="GO:0004347">
    <property type="term" value="F:glucose-6-phosphate isomerase activity"/>
    <property type="evidence" value="ECO:0007669"/>
    <property type="project" value="InterPro"/>
</dbReference>
<protein>
    <recommendedName>
        <fullName evidence="1">Plant heme peroxidase family profile domain-containing protein</fullName>
    </recommendedName>
</protein>
<dbReference type="Gene3D" id="3.40.50.10490">
    <property type="entry name" value="Glucose-6-phosphate isomerase like protein, domain 1"/>
    <property type="match status" value="1"/>
</dbReference>
<keyword evidence="3" id="KW-1185">Reference proteome</keyword>
<dbReference type="AlphaFoldDB" id="A0A2U1MA05"/>
<feature type="domain" description="Plant heme peroxidase family profile" evidence="1">
    <location>
        <begin position="130"/>
        <end position="281"/>
    </location>
</feature>
<dbReference type="GO" id="GO:0006096">
    <property type="term" value="P:glycolytic process"/>
    <property type="evidence" value="ECO:0007669"/>
    <property type="project" value="InterPro"/>
</dbReference>
<evidence type="ECO:0000313" key="2">
    <source>
        <dbReference type="EMBL" id="PWA58067.1"/>
    </source>
</evidence>
<reference evidence="2 3" key="1">
    <citation type="journal article" date="2018" name="Mol. Plant">
        <title>The genome of Artemisia annua provides insight into the evolution of Asteraceae family and artemisinin biosynthesis.</title>
        <authorList>
            <person name="Shen Q."/>
            <person name="Zhang L."/>
            <person name="Liao Z."/>
            <person name="Wang S."/>
            <person name="Yan T."/>
            <person name="Shi P."/>
            <person name="Liu M."/>
            <person name="Fu X."/>
            <person name="Pan Q."/>
            <person name="Wang Y."/>
            <person name="Lv Z."/>
            <person name="Lu X."/>
            <person name="Zhang F."/>
            <person name="Jiang W."/>
            <person name="Ma Y."/>
            <person name="Chen M."/>
            <person name="Hao X."/>
            <person name="Li L."/>
            <person name="Tang Y."/>
            <person name="Lv G."/>
            <person name="Zhou Y."/>
            <person name="Sun X."/>
            <person name="Brodelius P.E."/>
            <person name="Rose J.K.C."/>
            <person name="Tang K."/>
        </authorList>
    </citation>
    <scope>NUCLEOTIDE SEQUENCE [LARGE SCALE GENOMIC DNA]</scope>
    <source>
        <strain evidence="3">cv. Huhao1</strain>
        <tissue evidence="2">Leaf</tissue>
    </source>
</reference>
<dbReference type="PROSITE" id="PS50873">
    <property type="entry name" value="PEROXIDASE_4"/>
    <property type="match status" value="1"/>
</dbReference>
<dbReference type="InterPro" id="IPR010121">
    <property type="entry name" value="Pyruvate_phosphate_dikinase"/>
</dbReference>